<evidence type="ECO:0000256" key="1">
    <source>
        <dbReference type="ARBA" id="ARBA00022729"/>
    </source>
</evidence>
<dbReference type="RefSeq" id="WP_233089401.1">
    <property type="nucleotide sequence ID" value="NZ_BAABWN010000006.1"/>
</dbReference>
<dbReference type="PANTHER" id="PTHR34512:SF30">
    <property type="entry name" value="OUTER MEMBRANE PROTEIN ASSEMBLY FACTOR BAMB"/>
    <property type="match status" value="1"/>
</dbReference>
<comment type="caution">
    <text evidence="6">The sequence shown here is derived from an EMBL/GenBank/DDBJ whole genome shotgun (WGS) entry which is preliminary data.</text>
</comment>
<evidence type="ECO:0000313" key="7">
    <source>
        <dbReference type="Proteomes" id="UP001465153"/>
    </source>
</evidence>
<dbReference type="Gene3D" id="2.130.10.10">
    <property type="entry name" value="YVTN repeat-like/Quinoprotein amine dehydrogenase"/>
    <property type="match status" value="1"/>
</dbReference>
<dbReference type="InterPro" id="IPR011047">
    <property type="entry name" value="Quinoprotein_ADH-like_sf"/>
</dbReference>
<evidence type="ECO:0000256" key="4">
    <source>
        <dbReference type="HAMAP-Rule" id="MF_00923"/>
    </source>
</evidence>
<organism evidence="6 7">
    <name type="scientific">Sessilibacter corallicola</name>
    <dbReference type="NCBI Taxonomy" id="2904075"/>
    <lineage>
        <taxon>Bacteria</taxon>
        <taxon>Pseudomonadati</taxon>
        <taxon>Pseudomonadota</taxon>
        <taxon>Gammaproteobacteria</taxon>
        <taxon>Cellvibrionales</taxon>
        <taxon>Cellvibrionaceae</taxon>
        <taxon>Sessilibacter</taxon>
    </lineage>
</organism>
<evidence type="ECO:0000256" key="3">
    <source>
        <dbReference type="ARBA" id="ARBA00023237"/>
    </source>
</evidence>
<accession>A0ABQ0A9S8</accession>
<evidence type="ECO:0000259" key="5">
    <source>
        <dbReference type="Pfam" id="PF13360"/>
    </source>
</evidence>
<keyword evidence="2 4" id="KW-0472">Membrane</keyword>
<dbReference type="SUPFAM" id="SSF50998">
    <property type="entry name" value="Quinoprotein alcohol dehydrogenase-like"/>
    <property type="match status" value="1"/>
</dbReference>
<dbReference type="InterPro" id="IPR018391">
    <property type="entry name" value="PQQ_b-propeller_rpt"/>
</dbReference>
<dbReference type="PANTHER" id="PTHR34512">
    <property type="entry name" value="CELL SURFACE PROTEIN"/>
    <property type="match status" value="1"/>
</dbReference>
<dbReference type="Proteomes" id="UP001465153">
    <property type="component" value="Unassembled WGS sequence"/>
</dbReference>
<dbReference type="InterPro" id="IPR002372">
    <property type="entry name" value="PQQ_rpt_dom"/>
</dbReference>
<name>A0ABQ0A9S8_9GAMM</name>
<gene>
    <name evidence="4 6" type="primary">bamB</name>
    <name evidence="6" type="ORF">NBRC116591_22130</name>
</gene>
<dbReference type="HAMAP" id="MF_00923">
    <property type="entry name" value="OM_assembly_BamB"/>
    <property type="match status" value="1"/>
</dbReference>
<evidence type="ECO:0000256" key="2">
    <source>
        <dbReference type="ARBA" id="ARBA00023136"/>
    </source>
</evidence>
<keyword evidence="4" id="KW-0449">Lipoprotein</keyword>
<feature type="domain" description="Pyrrolo-quinoline quinone repeat" evidence="5">
    <location>
        <begin position="71"/>
        <end position="302"/>
    </location>
</feature>
<dbReference type="InterPro" id="IPR015943">
    <property type="entry name" value="WD40/YVTN_repeat-like_dom_sf"/>
</dbReference>
<dbReference type="NCBIfam" id="TIGR03300">
    <property type="entry name" value="assembly_YfgL"/>
    <property type="match status" value="1"/>
</dbReference>
<protein>
    <recommendedName>
        <fullName evidence="4">Outer membrane protein assembly factor BamB</fullName>
    </recommendedName>
</protein>
<comment type="subcellular location">
    <subcellularLocation>
        <location evidence="4">Cell outer membrane</location>
        <topology evidence="4">Lipid-anchor</topology>
    </subcellularLocation>
</comment>
<proteinExistence type="inferred from homology"/>
<keyword evidence="3 4" id="KW-0998">Cell outer membrane</keyword>
<comment type="subunit">
    <text evidence="4">Part of the Bam complex.</text>
</comment>
<keyword evidence="4" id="KW-0564">Palmitate</keyword>
<keyword evidence="1 4" id="KW-0732">Signal</keyword>
<dbReference type="EMBL" id="BAABWN010000006">
    <property type="protein sequence ID" value="GAA6168402.1"/>
    <property type="molecule type" value="Genomic_DNA"/>
</dbReference>
<dbReference type="SMART" id="SM00564">
    <property type="entry name" value="PQQ"/>
    <property type="match status" value="7"/>
</dbReference>
<comment type="similarity">
    <text evidence="4">Belongs to the BamB family.</text>
</comment>
<dbReference type="InterPro" id="IPR017687">
    <property type="entry name" value="BamB"/>
</dbReference>
<sequence>MRLVIVALAIFALAACSSTPKEVQPSPLVKVSKQIKVNQLWSKSGGKIDDKKAAKIVPALANGRAYTADIKGRVYAFDSSTGKKLWQEKVGKNISGGVGANTTTVAVGTYDGEVIALNADDGSELWRVTVSTEVLSAPQLNSKLVVVHTIDGRLHGLDVTTGEQVWLYDNTAPLLTFRGTSSPLVTDTIVAAGFDNGKVIGLNPRNGIAQWDVRVAIPKGRTDLERVVDIDGSPVMLGDLLFAASYQGRMVAVSRSSGRGLWAVDTSTYRGLSTNGYSVFVTADNDEVKAHNVANGEPVWTNDQMLRRKLTGPAVLGDYVLIADSEGYLHVLSAESGDYLGRRKVSGSGVNAPIVVFADTAYVLDNRGTLHAYQVEAIAQ</sequence>
<reference evidence="6 7" key="1">
    <citation type="submission" date="2024-04" db="EMBL/GenBank/DDBJ databases">
        <title>Draft genome sequence of Sessilibacter corallicola NBRC 116591.</title>
        <authorList>
            <person name="Miyakawa T."/>
            <person name="Kusuya Y."/>
            <person name="Miura T."/>
        </authorList>
    </citation>
    <scope>NUCLEOTIDE SEQUENCE [LARGE SCALE GENOMIC DNA]</scope>
    <source>
        <strain evidence="6 7">KU-00831-HH</strain>
    </source>
</reference>
<dbReference type="PROSITE" id="PS51257">
    <property type="entry name" value="PROKAR_LIPOPROTEIN"/>
    <property type="match status" value="1"/>
</dbReference>
<keyword evidence="7" id="KW-1185">Reference proteome</keyword>
<comment type="function">
    <text evidence="4">Part of the outer membrane protein assembly complex, which is involved in assembly and insertion of beta-barrel proteins into the outer membrane.</text>
</comment>
<evidence type="ECO:0000313" key="6">
    <source>
        <dbReference type="EMBL" id="GAA6168402.1"/>
    </source>
</evidence>
<dbReference type="Pfam" id="PF13360">
    <property type="entry name" value="PQQ_2"/>
    <property type="match status" value="1"/>
</dbReference>